<evidence type="ECO:0000313" key="1">
    <source>
        <dbReference type="EMBL" id="MBT1705955.1"/>
    </source>
</evidence>
<comment type="caution">
    <text evidence="1">The sequence shown here is derived from an EMBL/GenBank/DDBJ whole genome shotgun (WGS) entry which is preliminary data.</text>
</comment>
<name>A0ABS5VX08_9BACT</name>
<protein>
    <submittedName>
        <fullName evidence="1">Uncharacterized protein</fullName>
    </submittedName>
</protein>
<organism evidence="1 2">
    <name type="scientific">Chryseosolibacter indicus</name>
    <dbReference type="NCBI Taxonomy" id="2782351"/>
    <lineage>
        <taxon>Bacteria</taxon>
        <taxon>Pseudomonadati</taxon>
        <taxon>Bacteroidota</taxon>
        <taxon>Cytophagia</taxon>
        <taxon>Cytophagales</taxon>
        <taxon>Chryseotaleaceae</taxon>
        <taxon>Chryseosolibacter</taxon>
    </lineage>
</organism>
<reference evidence="1 2" key="1">
    <citation type="submission" date="2021-05" db="EMBL/GenBank/DDBJ databases">
        <title>A Polyphasic approach of four new species of the genus Ohtaekwangia: Ohtaekwangia histidinii sp. nov., Ohtaekwangia cretensis sp. nov., Ohtaekwangia indiensis sp. nov., Ohtaekwangia reichenbachii sp. nov. from diverse environment.</title>
        <authorList>
            <person name="Octaviana S."/>
        </authorList>
    </citation>
    <scope>NUCLEOTIDE SEQUENCE [LARGE SCALE GENOMIC DNA]</scope>
    <source>
        <strain evidence="1 2">PWU20</strain>
    </source>
</reference>
<gene>
    <name evidence="1" type="ORF">KK060_21875</name>
</gene>
<dbReference type="RefSeq" id="WP_254156444.1">
    <property type="nucleotide sequence ID" value="NZ_JAHESD010000075.1"/>
</dbReference>
<dbReference type="Proteomes" id="UP000772618">
    <property type="component" value="Unassembled WGS sequence"/>
</dbReference>
<dbReference type="EMBL" id="JAHESD010000075">
    <property type="protein sequence ID" value="MBT1705955.1"/>
    <property type="molecule type" value="Genomic_DNA"/>
</dbReference>
<sequence length="189" mass="20819">MALIKENDLTEGMSGKFGKKIVFRVVKGVTVASRRSSSEKVYTEKQIAHQRRFQRATQYAKAKMLDPDAKELYTKMAGDKAFNTAFSAAVRDYLVTPTILDIEVKDFKGTIGSIIPIRVSDNFKTVKVLVEIKGADNTVVESGEASLTSGDVDWKYITKQALLSVDGVKIVVTAIDRPGNETIQEKLVA</sequence>
<proteinExistence type="predicted"/>
<keyword evidence="2" id="KW-1185">Reference proteome</keyword>
<accession>A0ABS5VX08</accession>
<evidence type="ECO:0000313" key="2">
    <source>
        <dbReference type="Proteomes" id="UP000772618"/>
    </source>
</evidence>